<evidence type="ECO:0000256" key="4">
    <source>
        <dbReference type="ARBA" id="ARBA00023163"/>
    </source>
</evidence>
<evidence type="ECO:0008006" key="9">
    <source>
        <dbReference type="Google" id="ProtNLM"/>
    </source>
</evidence>
<dbReference type="GO" id="GO:0003677">
    <property type="term" value="F:DNA binding"/>
    <property type="evidence" value="ECO:0007669"/>
    <property type="project" value="InterPro"/>
</dbReference>
<evidence type="ECO:0000259" key="6">
    <source>
        <dbReference type="Pfam" id="PF08281"/>
    </source>
</evidence>
<dbReference type="Gene3D" id="1.10.1740.10">
    <property type="match status" value="1"/>
</dbReference>
<organism evidence="7 8">
    <name type="scientific">Sphingopyxis terrae subsp. terrae NBRC 15098</name>
    <dbReference type="NCBI Taxonomy" id="1219058"/>
    <lineage>
        <taxon>Bacteria</taxon>
        <taxon>Pseudomonadati</taxon>
        <taxon>Pseudomonadota</taxon>
        <taxon>Alphaproteobacteria</taxon>
        <taxon>Sphingomonadales</taxon>
        <taxon>Sphingomonadaceae</taxon>
        <taxon>Sphingopyxis</taxon>
    </lineage>
</organism>
<dbReference type="InterPro" id="IPR013325">
    <property type="entry name" value="RNA_pol_sigma_r2"/>
</dbReference>
<dbReference type="InterPro" id="IPR014284">
    <property type="entry name" value="RNA_pol_sigma-70_dom"/>
</dbReference>
<reference evidence="8" key="1">
    <citation type="submission" date="2015-11" db="EMBL/GenBank/DDBJ databases">
        <title>Complete genome sequence of a polyethylene glycol-degrading strain Sphingopyxis terrae strain 203-1 (NBRC 15098).</title>
        <authorList>
            <person name="Yoshiyuki O."/>
            <person name="Shouta N."/>
            <person name="Nagata Y."/>
            <person name="Numata M."/>
            <person name="Tsuchikane K."/>
            <person name="Hosoyama A."/>
            <person name="Yamazoe A."/>
            <person name="Tsuda M."/>
            <person name="Fujita N."/>
            <person name="Kawai F."/>
        </authorList>
    </citation>
    <scope>NUCLEOTIDE SEQUENCE [LARGE SCALE GENOMIC DNA]</scope>
    <source>
        <strain evidence="8">203-1</strain>
    </source>
</reference>
<evidence type="ECO:0000256" key="3">
    <source>
        <dbReference type="ARBA" id="ARBA00023082"/>
    </source>
</evidence>
<dbReference type="NCBIfam" id="TIGR02937">
    <property type="entry name" value="sigma70-ECF"/>
    <property type="match status" value="1"/>
</dbReference>
<dbReference type="GO" id="GO:0016987">
    <property type="term" value="F:sigma factor activity"/>
    <property type="evidence" value="ECO:0007669"/>
    <property type="project" value="UniProtKB-KW"/>
</dbReference>
<dbReference type="CDD" id="cd06171">
    <property type="entry name" value="Sigma70_r4"/>
    <property type="match status" value="1"/>
</dbReference>
<name>A0A142VU47_9SPHN</name>
<dbReference type="InterPro" id="IPR013324">
    <property type="entry name" value="RNA_pol_sigma_r3/r4-like"/>
</dbReference>
<accession>A0A142VU47</accession>
<proteinExistence type="inferred from homology"/>
<dbReference type="InterPro" id="IPR013249">
    <property type="entry name" value="RNA_pol_sigma70_r4_t2"/>
</dbReference>
<dbReference type="KEGG" id="ster:AOA14_01745"/>
<protein>
    <recommendedName>
        <fullName evidence="9">RNA polymerase subunit sigma-24</fullName>
    </recommendedName>
</protein>
<dbReference type="STRING" id="1219058.AOA14_01745"/>
<dbReference type="AlphaFoldDB" id="A0A142VU47"/>
<evidence type="ECO:0000313" key="8">
    <source>
        <dbReference type="Proteomes" id="UP000076234"/>
    </source>
</evidence>
<dbReference type="PANTHER" id="PTHR43133">
    <property type="entry name" value="RNA POLYMERASE ECF-TYPE SIGMA FACTO"/>
    <property type="match status" value="1"/>
</dbReference>
<evidence type="ECO:0000256" key="1">
    <source>
        <dbReference type="ARBA" id="ARBA00010641"/>
    </source>
</evidence>
<dbReference type="EMBL" id="CP013342">
    <property type="protein sequence ID" value="AMU93323.1"/>
    <property type="molecule type" value="Genomic_DNA"/>
</dbReference>
<keyword evidence="2" id="KW-0805">Transcription regulation</keyword>
<evidence type="ECO:0000259" key="5">
    <source>
        <dbReference type="Pfam" id="PF04542"/>
    </source>
</evidence>
<dbReference type="Gene3D" id="1.10.10.10">
    <property type="entry name" value="Winged helix-like DNA-binding domain superfamily/Winged helix DNA-binding domain"/>
    <property type="match status" value="1"/>
</dbReference>
<dbReference type="SUPFAM" id="SSF88659">
    <property type="entry name" value="Sigma3 and sigma4 domains of RNA polymerase sigma factors"/>
    <property type="match status" value="1"/>
</dbReference>
<feature type="domain" description="RNA polymerase sigma-70 region 2" evidence="5">
    <location>
        <begin position="15"/>
        <end position="78"/>
    </location>
</feature>
<feature type="domain" description="RNA polymerase sigma factor 70 region 4 type 2" evidence="6">
    <location>
        <begin position="110"/>
        <end position="161"/>
    </location>
</feature>
<comment type="similarity">
    <text evidence="1">Belongs to the sigma-70 factor family. ECF subfamily.</text>
</comment>
<sequence length="170" mass="19492">MGVPRPDQDLEAWMHAYGPGLRRYFRRRVNDGDVDDLVQDVFLRLQAAQFGTPVENVEGYLFATARNVLISRYRKQARSSAVLQAAWADGVEEADQLSPERIAIGQEEYRRVVAAIVNLPPRARQAFELHRFEHLTYQAIAQRMGITKDSVKELMHRALVRIAEEMEAEL</sequence>
<evidence type="ECO:0000313" key="7">
    <source>
        <dbReference type="EMBL" id="AMU93323.1"/>
    </source>
</evidence>
<dbReference type="Pfam" id="PF04542">
    <property type="entry name" value="Sigma70_r2"/>
    <property type="match status" value="1"/>
</dbReference>
<keyword evidence="4" id="KW-0804">Transcription</keyword>
<dbReference type="InterPro" id="IPR007627">
    <property type="entry name" value="RNA_pol_sigma70_r2"/>
</dbReference>
<keyword evidence="3" id="KW-0731">Sigma factor</keyword>
<evidence type="ECO:0000256" key="2">
    <source>
        <dbReference type="ARBA" id="ARBA00023015"/>
    </source>
</evidence>
<dbReference type="PANTHER" id="PTHR43133:SF63">
    <property type="entry name" value="RNA POLYMERASE SIGMA FACTOR FECI-RELATED"/>
    <property type="match status" value="1"/>
</dbReference>
<dbReference type="Proteomes" id="UP000076234">
    <property type="component" value="Chromosome"/>
</dbReference>
<dbReference type="RefSeq" id="WP_062900528.1">
    <property type="nucleotide sequence ID" value="NZ_CP013342.1"/>
</dbReference>
<dbReference type="GO" id="GO:0006352">
    <property type="term" value="P:DNA-templated transcription initiation"/>
    <property type="evidence" value="ECO:0007669"/>
    <property type="project" value="InterPro"/>
</dbReference>
<reference evidence="7 8" key="2">
    <citation type="journal article" date="2016" name="Genome Announc.">
        <title>Complete Genome Sequence of Sphingopyxis terrae Strain 203-1 (NBRC 111660), a Polyethylene Glycol Degrader.</title>
        <authorList>
            <person name="Ohtsubo Y."/>
            <person name="Nonoyama S."/>
            <person name="Nagata Y."/>
            <person name="Numata M."/>
            <person name="Tsuchikane K."/>
            <person name="Hosoyama A."/>
            <person name="Yamazoe A."/>
            <person name="Tsuda M."/>
            <person name="Fujita N."/>
            <person name="Kawai F."/>
        </authorList>
    </citation>
    <scope>NUCLEOTIDE SEQUENCE [LARGE SCALE GENOMIC DNA]</scope>
    <source>
        <strain evidence="7 8">203-1</strain>
    </source>
</reference>
<dbReference type="SUPFAM" id="SSF88946">
    <property type="entry name" value="Sigma2 domain of RNA polymerase sigma factors"/>
    <property type="match status" value="1"/>
</dbReference>
<gene>
    <name evidence="7" type="ORF">AOA14_01745</name>
</gene>
<dbReference type="Pfam" id="PF08281">
    <property type="entry name" value="Sigma70_r4_2"/>
    <property type="match status" value="1"/>
</dbReference>
<dbReference type="InterPro" id="IPR036388">
    <property type="entry name" value="WH-like_DNA-bd_sf"/>
</dbReference>
<dbReference type="InterPro" id="IPR039425">
    <property type="entry name" value="RNA_pol_sigma-70-like"/>
</dbReference>